<dbReference type="AlphaFoldDB" id="A0AAV4USR4"/>
<dbReference type="Proteomes" id="UP001054945">
    <property type="component" value="Unassembled WGS sequence"/>
</dbReference>
<evidence type="ECO:0000313" key="2">
    <source>
        <dbReference type="Proteomes" id="UP001054945"/>
    </source>
</evidence>
<keyword evidence="2" id="KW-1185">Reference proteome</keyword>
<proteinExistence type="predicted"/>
<evidence type="ECO:0000313" key="1">
    <source>
        <dbReference type="EMBL" id="GIY60837.1"/>
    </source>
</evidence>
<sequence length="234" mass="26827">MANVIIIDHNYYTSIKSIKFLLHLRETASNAGCRTLKAVNVKGSIRMQCKKIRHKLLLCRYGSNSEGEYRGEQHVLKQREGDRKCRVRESRQNVECLSGTREMRRSFLPPSLPRAKSSDGREKIPGHLGVAVMNERRRDFSSCEWGKKALKKSTVRCECPLVRKNPLNLPLKADGGRGVTYSQGFSHRPSVARDRVTLLLVAGRRFFYLLTYLRKFIRETCILPSYPPSLFGEL</sequence>
<name>A0AAV4USR4_CAEEX</name>
<dbReference type="EMBL" id="BPLR01013382">
    <property type="protein sequence ID" value="GIY60837.1"/>
    <property type="molecule type" value="Genomic_DNA"/>
</dbReference>
<comment type="caution">
    <text evidence="1">The sequence shown here is derived from an EMBL/GenBank/DDBJ whole genome shotgun (WGS) entry which is preliminary data.</text>
</comment>
<organism evidence="1 2">
    <name type="scientific">Caerostris extrusa</name>
    <name type="common">Bark spider</name>
    <name type="synonym">Caerostris bankana</name>
    <dbReference type="NCBI Taxonomy" id="172846"/>
    <lineage>
        <taxon>Eukaryota</taxon>
        <taxon>Metazoa</taxon>
        <taxon>Ecdysozoa</taxon>
        <taxon>Arthropoda</taxon>
        <taxon>Chelicerata</taxon>
        <taxon>Arachnida</taxon>
        <taxon>Araneae</taxon>
        <taxon>Araneomorphae</taxon>
        <taxon>Entelegynae</taxon>
        <taxon>Araneoidea</taxon>
        <taxon>Araneidae</taxon>
        <taxon>Caerostris</taxon>
    </lineage>
</organism>
<reference evidence="1 2" key="1">
    <citation type="submission" date="2021-06" db="EMBL/GenBank/DDBJ databases">
        <title>Caerostris extrusa draft genome.</title>
        <authorList>
            <person name="Kono N."/>
            <person name="Arakawa K."/>
        </authorList>
    </citation>
    <scope>NUCLEOTIDE SEQUENCE [LARGE SCALE GENOMIC DNA]</scope>
</reference>
<protein>
    <submittedName>
        <fullName evidence="1">Uncharacterized protein</fullName>
    </submittedName>
</protein>
<accession>A0AAV4USR4</accession>
<gene>
    <name evidence="1" type="ORF">CEXT_445961</name>
</gene>